<dbReference type="GO" id="GO:0016020">
    <property type="term" value="C:membrane"/>
    <property type="evidence" value="ECO:0007669"/>
    <property type="project" value="UniProtKB-SubCell"/>
</dbReference>
<evidence type="ECO:0000256" key="7">
    <source>
        <dbReference type="ARBA" id="ARBA00023224"/>
    </source>
</evidence>
<proteinExistence type="predicted"/>
<dbReference type="CDD" id="cd00637">
    <property type="entry name" value="7tm_classA_rhodopsin-like"/>
    <property type="match status" value="1"/>
</dbReference>
<evidence type="ECO:0000313" key="10">
    <source>
        <dbReference type="EMBL" id="CAL1538060.1"/>
    </source>
</evidence>
<feature type="transmembrane region" description="Helical" evidence="8">
    <location>
        <begin position="43"/>
        <end position="71"/>
    </location>
</feature>
<comment type="caution">
    <text evidence="10">The sequence shown here is derived from an EMBL/GenBank/DDBJ whole genome shotgun (WGS) entry which is preliminary data.</text>
</comment>
<dbReference type="GO" id="GO:0004930">
    <property type="term" value="F:G protein-coupled receptor activity"/>
    <property type="evidence" value="ECO:0007669"/>
    <property type="project" value="UniProtKB-KW"/>
</dbReference>
<keyword evidence="2 8" id="KW-0812">Transmembrane</keyword>
<accession>A0AAV2I137</accession>
<keyword evidence="11" id="KW-1185">Reference proteome</keyword>
<reference evidence="10 11" key="1">
    <citation type="submission" date="2024-04" db="EMBL/GenBank/DDBJ databases">
        <authorList>
            <consortium name="Genoscope - CEA"/>
            <person name="William W."/>
        </authorList>
    </citation>
    <scope>NUCLEOTIDE SEQUENCE [LARGE SCALE GENOMIC DNA]</scope>
</reference>
<organism evidence="10 11">
    <name type="scientific">Lymnaea stagnalis</name>
    <name type="common">Great pond snail</name>
    <name type="synonym">Helix stagnalis</name>
    <dbReference type="NCBI Taxonomy" id="6523"/>
    <lineage>
        <taxon>Eukaryota</taxon>
        <taxon>Metazoa</taxon>
        <taxon>Spiralia</taxon>
        <taxon>Lophotrochozoa</taxon>
        <taxon>Mollusca</taxon>
        <taxon>Gastropoda</taxon>
        <taxon>Heterobranchia</taxon>
        <taxon>Euthyneura</taxon>
        <taxon>Panpulmonata</taxon>
        <taxon>Hygrophila</taxon>
        <taxon>Lymnaeoidea</taxon>
        <taxon>Lymnaeidae</taxon>
        <taxon>Lymnaea</taxon>
    </lineage>
</organism>
<evidence type="ECO:0000256" key="6">
    <source>
        <dbReference type="ARBA" id="ARBA00023170"/>
    </source>
</evidence>
<dbReference type="InterPro" id="IPR000276">
    <property type="entry name" value="GPCR_Rhodpsn"/>
</dbReference>
<feature type="transmembrane region" description="Helical" evidence="8">
    <location>
        <begin position="342"/>
        <end position="366"/>
    </location>
</feature>
<dbReference type="Gene3D" id="1.20.1070.10">
    <property type="entry name" value="Rhodopsin 7-helix transmembrane proteins"/>
    <property type="match status" value="1"/>
</dbReference>
<keyword evidence="5 8" id="KW-0472">Membrane</keyword>
<dbReference type="Pfam" id="PF00001">
    <property type="entry name" value="7tm_1"/>
    <property type="match status" value="1"/>
</dbReference>
<keyword evidence="4" id="KW-0297">G-protein coupled receptor</keyword>
<gene>
    <name evidence="10" type="ORF">GSLYS_00011881001</name>
</gene>
<dbReference type="EMBL" id="CAXITT010000283">
    <property type="protein sequence ID" value="CAL1538060.1"/>
    <property type="molecule type" value="Genomic_DNA"/>
</dbReference>
<protein>
    <recommendedName>
        <fullName evidence="9">G-protein coupled receptors family 1 profile domain-containing protein</fullName>
    </recommendedName>
</protein>
<feature type="transmembrane region" description="Helical" evidence="8">
    <location>
        <begin position="206"/>
        <end position="229"/>
    </location>
</feature>
<evidence type="ECO:0000256" key="4">
    <source>
        <dbReference type="ARBA" id="ARBA00023040"/>
    </source>
</evidence>
<dbReference type="SUPFAM" id="SSF81321">
    <property type="entry name" value="Family A G protein-coupled receptor-like"/>
    <property type="match status" value="1"/>
</dbReference>
<dbReference type="InterPro" id="IPR050125">
    <property type="entry name" value="GPCR_opsins"/>
</dbReference>
<feature type="transmembrane region" description="Helical" evidence="8">
    <location>
        <begin position="310"/>
        <end position="330"/>
    </location>
</feature>
<evidence type="ECO:0000256" key="8">
    <source>
        <dbReference type="SAM" id="Phobius"/>
    </source>
</evidence>
<keyword evidence="6" id="KW-0675">Receptor</keyword>
<dbReference type="PRINTS" id="PR00237">
    <property type="entry name" value="GPCRRHODOPSN"/>
</dbReference>
<feature type="transmembrane region" description="Helical" evidence="8">
    <location>
        <begin position="161"/>
        <end position="186"/>
    </location>
</feature>
<dbReference type="PROSITE" id="PS50262">
    <property type="entry name" value="G_PROTEIN_RECEP_F1_2"/>
    <property type="match status" value="1"/>
</dbReference>
<dbReference type="PANTHER" id="PTHR24240">
    <property type="entry name" value="OPSIN"/>
    <property type="match status" value="1"/>
</dbReference>
<evidence type="ECO:0000256" key="3">
    <source>
        <dbReference type="ARBA" id="ARBA00022989"/>
    </source>
</evidence>
<evidence type="ECO:0000256" key="2">
    <source>
        <dbReference type="ARBA" id="ARBA00022692"/>
    </source>
</evidence>
<sequence length="520" mass="57384">MPVIDIRRHIPVNVGYINITMGAPPVLTPPEWDPSFHGSVHTATLAVCTVLVIFVVILGTFGNGMVLLSALQCRKLRSNFDVLVFNLAGADFIICLCLSPTFLYLLFSDPPSPREFCGGFLFASTTCGLLSLLTLVAIAAHRQSRIRGRVKGALSTAKTACVLVVIYAVGIGTAVGGTMHVTFAWSDSYTTCQAVMNSNDIMSNNVILFFISPVVVISFVVIVASYGVIAKAVKVQTYLRVKALQPLLRPAMYKQMPTTSIGEKPGLAFDMQQILVDSRALSGKVTKKAEVLKHCSCCSCMAALDKENKAVTMCFVVILIIALCWTPLVVSHFIELVTGESIILYQVKLCGIALVFLNSALDPYMYAQNSGRMKQRYGRFFWDMLRCECHLPQRQRFRTLSGKSPGTRTLRNPIITQDCATLQFLHPKLRKTTVSKKCDSVNLKHTRDRNRTLVKSAYTNNILMFGTGQNVITPNRKRLEVREAKRTHAQNGVMSDVRTLVHKTCCHAAHAPDDQSLIDS</sequence>
<feature type="transmembrane region" description="Helical" evidence="8">
    <location>
        <begin position="83"/>
        <end position="107"/>
    </location>
</feature>
<evidence type="ECO:0000313" key="11">
    <source>
        <dbReference type="Proteomes" id="UP001497497"/>
    </source>
</evidence>
<dbReference type="InterPro" id="IPR017452">
    <property type="entry name" value="GPCR_Rhodpsn_7TM"/>
</dbReference>
<dbReference type="Proteomes" id="UP001497497">
    <property type="component" value="Unassembled WGS sequence"/>
</dbReference>
<evidence type="ECO:0000256" key="5">
    <source>
        <dbReference type="ARBA" id="ARBA00023136"/>
    </source>
</evidence>
<feature type="domain" description="G-protein coupled receptors family 1 profile" evidence="9">
    <location>
        <begin position="62"/>
        <end position="366"/>
    </location>
</feature>
<keyword evidence="7" id="KW-0807">Transducer</keyword>
<feature type="transmembrane region" description="Helical" evidence="8">
    <location>
        <begin position="119"/>
        <end position="140"/>
    </location>
</feature>
<dbReference type="AlphaFoldDB" id="A0AAV2I137"/>
<comment type="subcellular location">
    <subcellularLocation>
        <location evidence="1">Membrane</location>
        <topology evidence="1">Multi-pass membrane protein</topology>
    </subcellularLocation>
</comment>
<evidence type="ECO:0000259" key="9">
    <source>
        <dbReference type="PROSITE" id="PS50262"/>
    </source>
</evidence>
<keyword evidence="3 8" id="KW-1133">Transmembrane helix</keyword>
<name>A0AAV2I137_LYMST</name>
<evidence type="ECO:0000256" key="1">
    <source>
        <dbReference type="ARBA" id="ARBA00004141"/>
    </source>
</evidence>